<evidence type="ECO:0000313" key="4">
    <source>
        <dbReference type="Proteomes" id="UP000327013"/>
    </source>
</evidence>
<evidence type="ECO:0000313" key="3">
    <source>
        <dbReference type="EMBL" id="KAB8441743.1"/>
    </source>
</evidence>
<keyword evidence="4" id="KW-1185">Reference proteome</keyword>
<feature type="coiled-coil region" evidence="1">
    <location>
        <begin position="569"/>
        <end position="712"/>
    </location>
</feature>
<evidence type="ECO:0008006" key="5">
    <source>
        <dbReference type="Google" id="ProtNLM"/>
    </source>
</evidence>
<dbReference type="Proteomes" id="UP000327013">
    <property type="component" value="Unassembled WGS sequence"/>
</dbReference>
<dbReference type="PANTHER" id="PTHR33740:SF3">
    <property type="entry name" value="GPI-ANCHORED ADHESIN-LIKE PROTEIN"/>
    <property type="match status" value="1"/>
</dbReference>
<organism evidence="3 4">
    <name type="scientific">Carpinus fangiana</name>
    <dbReference type="NCBI Taxonomy" id="176857"/>
    <lineage>
        <taxon>Eukaryota</taxon>
        <taxon>Viridiplantae</taxon>
        <taxon>Streptophyta</taxon>
        <taxon>Embryophyta</taxon>
        <taxon>Tracheophyta</taxon>
        <taxon>Spermatophyta</taxon>
        <taxon>Magnoliopsida</taxon>
        <taxon>eudicotyledons</taxon>
        <taxon>Gunneridae</taxon>
        <taxon>Pentapetalae</taxon>
        <taxon>rosids</taxon>
        <taxon>fabids</taxon>
        <taxon>Fagales</taxon>
        <taxon>Betulaceae</taxon>
        <taxon>Carpinus</taxon>
    </lineage>
</organism>
<feature type="region of interest" description="Disordered" evidence="2">
    <location>
        <begin position="1"/>
        <end position="74"/>
    </location>
</feature>
<gene>
    <name evidence="3" type="ORF">FH972_025131</name>
</gene>
<feature type="region of interest" description="Disordered" evidence="2">
    <location>
        <begin position="148"/>
        <end position="172"/>
    </location>
</feature>
<name>A0A5N6L0P0_9ROSI</name>
<feature type="compositionally biased region" description="Polar residues" evidence="2">
    <location>
        <begin position="1"/>
        <end position="15"/>
    </location>
</feature>
<evidence type="ECO:0000256" key="1">
    <source>
        <dbReference type="SAM" id="Coils"/>
    </source>
</evidence>
<evidence type="ECO:0000256" key="2">
    <source>
        <dbReference type="SAM" id="MobiDB-lite"/>
    </source>
</evidence>
<comment type="caution">
    <text evidence="3">The sequence shown here is derived from an EMBL/GenBank/DDBJ whole genome shotgun (WGS) entry which is preliminary data.</text>
</comment>
<reference evidence="3 4" key="1">
    <citation type="submission" date="2019-06" db="EMBL/GenBank/DDBJ databases">
        <title>A chromosomal-level reference genome of Carpinus fangiana (Coryloideae, Betulaceae).</title>
        <authorList>
            <person name="Yang X."/>
            <person name="Wang Z."/>
            <person name="Zhang L."/>
            <person name="Hao G."/>
            <person name="Liu J."/>
            <person name="Yang Y."/>
        </authorList>
    </citation>
    <scope>NUCLEOTIDE SEQUENCE [LARGE SCALE GENOMIC DNA]</scope>
    <source>
        <strain evidence="3">Cfa_2016G</strain>
        <tissue evidence="3">Leaf</tissue>
    </source>
</reference>
<feature type="region of interest" description="Disordered" evidence="2">
    <location>
        <begin position="283"/>
        <end position="302"/>
    </location>
</feature>
<dbReference type="AlphaFoldDB" id="A0A5N6L0P0"/>
<dbReference type="OrthoDB" id="2020668at2759"/>
<proteinExistence type="predicted"/>
<dbReference type="PANTHER" id="PTHR33740">
    <property type="entry name" value="GPI-ANCHORED ADHESIN-LIKE PROTEIN"/>
    <property type="match status" value="1"/>
</dbReference>
<accession>A0A5N6L0P0</accession>
<dbReference type="EMBL" id="VIBQ01000037">
    <property type="protein sequence ID" value="KAB8441743.1"/>
    <property type="molecule type" value="Genomic_DNA"/>
</dbReference>
<protein>
    <recommendedName>
        <fullName evidence="5">SLH domain-containing protein</fullName>
    </recommendedName>
</protein>
<feature type="compositionally biased region" description="Basic and acidic residues" evidence="2">
    <location>
        <begin position="283"/>
        <end position="298"/>
    </location>
</feature>
<keyword evidence="1" id="KW-0175">Coiled coil</keyword>
<sequence>MEPLTTQQEVSLASDDQNDSVKEDEIAAGNVKLEDSSLEGRTGTYKDSSSSPESDETPSESRVGDDSGGLTSSIQDVEYTSNGTNAINNASIQEDLQHESTFDNKSIFPETGSLSLNLTESENIGDSFVASGFKDVDNSSVGMAELSSELTENPVNAKPTTFLGSDGNPSEFNTDQYEVYGSGGHQNSDLSLNSSSSTVAHIINEPVTLNVDVNATSENQYLPKNDIETVVPPSTLENLDLSKTPQVSVEKNISSLEVHNYSDSGSSRISVSASAYPFANEKDANHHNQMNRRSELPNHESSFSSAGIPAPSVVSAALQVLPGKVLVPAVVDQVQGQALAALQVLKVIEADVQPSDLCTRREYARWLVSASSALSRNTISKVYPAMYIESVSELAFDDITPDDPDFASIQGLAEAGLIASKLSRRDMLSSLDEDQSPFYFSPKSPLSRQDLISWKMALEKRQLPEADRKMLYRIAGFIDVDRIHPDACPALVADISAGEQGIIALAFGYTRLFQPDKPVTKAQAAIALATGEASDIVSEELARIEAESVAENAVAAHSALVAEVEKDINASFEKELSLEREKIDAVEKMAEEAKCELERLRSEREKDNIALMKERAAVESEMEILSRLRRDVEEQLQSLMSSKAEISYEKERTSQLRKEAENENQEIARLQYELEVERKALSMARAWAEEEAKRAREQAKVLEDARYRWERQGIKVVVDADLQEETTAGVSWLNAGKQFSVEGTVSRAENLMDKLKAMAVDLRGKSRDIIDQIIQKIALLVSNLREWITRAGKQAEEVGHAVISKASKSAQELQQSTAQFSLALGEGAKRVAGDCREGVEKLTQRFKT</sequence>